<evidence type="ECO:0000313" key="5">
    <source>
        <dbReference type="Proteomes" id="UP000013827"/>
    </source>
</evidence>
<dbReference type="HOGENOM" id="CLU_797945_0_0_1"/>
<dbReference type="InterPro" id="IPR021867">
    <property type="entry name" value="Bmt2/SAMTOR"/>
</dbReference>
<keyword evidence="2" id="KW-0808">Transferase</keyword>
<accession>A0A0D3J6J8</accession>
<evidence type="ECO:0000313" key="4">
    <source>
        <dbReference type="EnsemblProtists" id="EOD19133"/>
    </source>
</evidence>
<evidence type="ECO:0000256" key="3">
    <source>
        <dbReference type="ARBA" id="ARBA00022691"/>
    </source>
</evidence>
<dbReference type="Proteomes" id="UP000013827">
    <property type="component" value="Unassembled WGS sequence"/>
</dbReference>
<dbReference type="GO" id="GO:0016433">
    <property type="term" value="F:rRNA (adenine) methyltransferase activity"/>
    <property type="evidence" value="ECO:0007669"/>
    <property type="project" value="TreeGrafter"/>
</dbReference>
<name>A0A0D3J6J8_EMIH1</name>
<dbReference type="PANTHER" id="PTHR21008:SF1">
    <property type="entry name" value="25S RRNA (ADENINE(2142)-N(1))-METHYLTRANSFERASE"/>
    <property type="match status" value="1"/>
</dbReference>
<dbReference type="Pfam" id="PF11968">
    <property type="entry name" value="Bmt2"/>
    <property type="match status" value="1"/>
</dbReference>
<protein>
    <submittedName>
        <fullName evidence="4">Uncharacterized protein</fullName>
    </submittedName>
</protein>
<proteinExistence type="predicted"/>
<dbReference type="PANTHER" id="PTHR21008">
    <property type="entry name" value="S-ADENOSYLMETHIONINE SENSOR UPSTREAM OF MTORC1-RELATED"/>
    <property type="match status" value="1"/>
</dbReference>
<organism evidence="4 5">
    <name type="scientific">Emiliania huxleyi (strain CCMP1516)</name>
    <dbReference type="NCBI Taxonomy" id="280463"/>
    <lineage>
        <taxon>Eukaryota</taxon>
        <taxon>Haptista</taxon>
        <taxon>Haptophyta</taxon>
        <taxon>Prymnesiophyceae</taxon>
        <taxon>Isochrysidales</taxon>
        <taxon>Noelaerhabdaceae</taxon>
        <taxon>Emiliania</taxon>
    </lineage>
</organism>
<reference evidence="5" key="1">
    <citation type="journal article" date="2013" name="Nature">
        <title>Pan genome of the phytoplankton Emiliania underpins its global distribution.</title>
        <authorList>
            <person name="Read B.A."/>
            <person name="Kegel J."/>
            <person name="Klute M.J."/>
            <person name="Kuo A."/>
            <person name="Lefebvre S.C."/>
            <person name="Maumus F."/>
            <person name="Mayer C."/>
            <person name="Miller J."/>
            <person name="Monier A."/>
            <person name="Salamov A."/>
            <person name="Young J."/>
            <person name="Aguilar M."/>
            <person name="Claverie J.M."/>
            <person name="Frickenhaus S."/>
            <person name="Gonzalez K."/>
            <person name="Herman E.K."/>
            <person name="Lin Y.C."/>
            <person name="Napier J."/>
            <person name="Ogata H."/>
            <person name="Sarno A.F."/>
            <person name="Shmutz J."/>
            <person name="Schroeder D."/>
            <person name="de Vargas C."/>
            <person name="Verret F."/>
            <person name="von Dassow P."/>
            <person name="Valentin K."/>
            <person name="Van de Peer Y."/>
            <person name="Wheeler G."/>
            <person name="Dacks J.B."/>
            <person name="Delwiche C.F."/>
            <person name="Dyhrman S.T."/>
            <person name="Glockner G."/>
            <person name="John U."/>
            <person name="Richards T."/>
            <person name="Worden A.Z."/>
            <person name="Zhang X."/>
            <person name="Grigoriev I.V."/>
            <person name="Allen A.E."/>
            <person name="Bidle K."/>
            <person name="Borodovsky M."/>
            <person name="Bowler C."/>
            <person name="Brownlee C."/>
            <person name="Cock J.M."/>
            <person name="Elias M."/>
            <person name="Gladyshev V.N."/>
            <person name="Groth M."/>
            <person name="Guda C."/>
            <person name="Hadaegh A."/>
            <person name="Iglesias-Rodriguez M.D."/>
            <person name="Jenkins J."/>
            <person name="Jones B.M."/>
            <person name="Lawson T."/>
            <person name="Leese F."/>
            <person name="Lindquist E."/>
            <person name="Lobanov A."/>
            <person name="Lomsadze A."/>
            <person name="Malik S.B."/>
            <person name="Marsh M.E."/>
            <person name="Mackinder L."/>
            <person name="Mock T."/>
            <person name="Mueller-Roeber B."/>
            <person name="Pagarete A."/>
            <person name="Parker M."/>
            <person name="Probert I."/>
            <person name="Quesneville H."/>
            <person name="Raines C."/>
            <person name="Rensing S.A."/>
            <person name="Riano-Pachon D.M."/>
            <person name="Richier S."/>
            <person name="Rokitta S."/>
            <person name="Shiraiwa Y."/>
            <person name="Soanes D.M."/>
            <person name="van der Giezen M."/>
            <person name="Wahlund T.M."/>
            <person name="Williams B."/>
            <person name="Wilson W."/>
            <person name="Wolfe G."/>
            <person name="Wurch L.L."/>
        </authorList>
    </citation>
    <scope>NUCLEOTIDE SEQUENCE</scope>
</reference>
<keyword evidence="3" id="KW-0949">S-adenosyl-L-methionine</keyword>
<evidence type="ECO:0000256" key="2">
    <source>
        <dbReference type="ARBA" id="ARBA00022679"/>
    </source>
</evidence>
<evidence type="ECO:0000256" key="1">
    <source>
        <dbReference type="ARBA" id="ARBA00022603"/>
    </source>
</evidence>
<dbReference type="GO" id="GO:0005730">
    <property type="term" value="C:nucleolus"/>
    <property type="evidence" value="ECO:0007669"/>
    <property type="project" value="TreeGrafter"/>
</dbReference>
<keyword evidence="5" id="KW-1185">Reference proteome</keyword>
<keyword evidence="1" id="KW-0489">Methyltransferase</keyword>
<dbReference type="KEGG" id="ehx:EMIHUDRAFT_243252"/>
<sequence>MPKKELHPSSEERLRLCLRMGLSIVPLPKRIKSRKHARKVTSEYHRITERLHHTTSSDERAKCAAELQAIGGVDAYQQASQFNTALHSTSRWVARRLRAHGVLAAGKPPPHVLEIGAINTQLLDTPGLHVRALDLNSQDARIEQRDFLTLPLGGALEASGASRPYDALVLNCVPDARRRFDMLVCMRGQLRRARHERRSGHGSQPPRRKSRGAAFDVYLGGALGFGERIAWRWRPGQGGWLFAPEADALASPEPAWRWTTAGWEHDWLPTSFKPGTASSSGGPGEAFSMATALRGECEPPEPALKRAARRKLQGRGASRLALAPLAPQRPGRFKAGRQAALLGRRTGLGRTSRLGRLPSCLRCWWLP</sequence>
<dbReference type="RefSeq" id="XP_005771562.1">
    <property type="nucleotide sequence ID" value="XM_005771505.1"/>
</dbReference>
<dbReference type="PaxDb" id="2903-EOD19133"/>
<dbReference type="STRING" id="2903.R1C907"/>
<dbReference type="EnsemblProtists" id="EOD19133">
    <property type="protein sequence ID" value="EOD19133"/>
    <property type="gene ID" value="EMIHUDRAFT_243252"/>
</dbReference>
<reference evidence="4" key="2">
    <citation type="submission" date="2024-10" db="UniProtKB">
        <authorList>
            <consortium name="EnsemblProtists"/>
        </authorList>
    </citation>
    <scope>IDENTIFICATION</scope>
</reference>
<dbReference type="AlphaFoldDB" id="A0A0D3J6J8"/>
<dbReference type="eggNOG" id="ENOG502REJX">
    <property type="taxonomic scope" value="Eukaryota"/>
</dbReference>
<dbReference type="GeneID" id="17264679"/>